<accession>W7MN51</accession>
<dbReference type="EMBL" id="DS022252">
    <property type="protein sequence ID" value="EWG48975.1"/>
    <property type="molecule type" value="Genomic_DNA"/>
</dbReference>
<dbReference type="Proteomes" id="UP000009096">
    <property type="component" value="Chromosome 10"/>
</dbReference>
<sequence>MSISNPQVRKERLQKELDRVTLLLSLDRCHRRYKEAFDDTFSQAFNKVQPFLPAHEDPLQHTDPAKNLGAEQWPQLRPTTPCCDHVGTNELSGPGGNLSPEEHDGRELLKAPSDTYAMMYHGDHAGVDPNRRAANRHSAAAKQVVPKSQSVCKLKWF</sequence>
<dbReference type="AlphaFoldDB" id="W7MN51"/>
<name>W7MN51_GIBM7</name>
<proteinExistence type="predicted"/>
<dbReference type="GeneID" id="30066326"/>
<dbReference type="EMBL" id="CM000587">
    <property type="protein sequence ID" value="EWG48975.1"/>
    <property type="molecule type" value="Genomic_DNA"/>
</dbReference>
<reference evidence="1 2" key="1">
    <citation type="journal article" date="2010" name="Nature">
        <title>Comparative genomics reveals mobile pathogenicity chromosomes in Fusarium.</title>
        <authorList>
            <person name="Ma L.J."/>
            <person name="van der Does H.C."/>
            <person name="Borkovich K.A."/>
            <person name="Coleman J.J."/>
            <person name="Daboussi M.J."/>
            <person name="Di Pietro A."/>
            <person name="Dufresne M."/>
            <person name="Freitag M."/>
            <person name="Grabherr M."/>
            <person name="Henrissat B."/>
            <person name="Houterman P.M."/>
            <person name="Kang S."/>
            <person name="Shim W.B."/>
            <person name="Woloshuk C."/>
            <person name="Xie X."/>
            <person name="Xu J.R."/>
            <person name="Antoniw J."/>
            <person name="Baker S.E."/>
            <person name="Bluhm B.H."/>
            <person name="Breakspear A."/>
            <person name="Brown D.W."/>
            <person name="Butchko R.A."/>
            <person name="Chapman S."/>
            <person name="Coulson R."/>
            <person name="Coutinho P.M."/>
            <person name="Danchin E.G."/>
            <person name="Diener A."/>
            <person name="Gale L.R."/>
            <person name="Gardiner D.M."/>
            <person name="Goff S."/>
            <person name="Hammond-Kosack K.E."/>
            <person name="Hilburn K."/>
            <person name="Hua-Van A."/>
            <person name="Jonkers W."/>
            <person name="Kazan K."/>
            <person name="Kodira C.D."/>
            <person name="Koehrsen M."/>
            <person name="Kumar L."/>
            <person name="Lee Y.H."/>
            <person name="Li L."/>
            <person name="Manners J.M."/>
            <person name="Miranda-Saavedra D."/>
            <person name="Mukherjee M."/>
            <person name="Park G."/>
            <person name="Park J."/>
            <person name="Park S.Y."/>
            <person name="Proctor R.H."/>
            <person name="Regev A."/>
            <person name="Ruiz-Roldan M.C."/>
            <person name="Sain D."/>
            <person name="Sakthikumar S."/>
            <person name="Sykes S."/>
            <person name="Schwartz D.C."/>
            <person name="Turgeon B.G."/>
            <person name="Wapinski I."/>
            <person name="Yoder O."/>
            <person name="Young S."/>
            <person name="Zeng Q."/>
            <person name="Zhou S."/>
            <person name="Galagan J."/>
            <person name="Cuomo C.A."/>
            <person name="Kistler H.C."/>
            <person name="Rep M."/>
        </authorList>
    </citation>
    <scope>NUCLEOTIDE SEQUENCE [LARGE SCALE GENOMIC DNA]</scope>
    <source>
        <strain evidence="2">M3125 / FGSC 7600</strain>
    </source>
</reference>
<keyword evidence="2" id="KW-1185">Reference proteome</keyword>
<dbReference type="VEuPathDB" id="FungiDB:FVEG_08609"/>
<evidence type="ECO:0000313" key="1">
    <source>
        <dbReference type="EMBL" id="EWG48975.1"/>
    </source>
</evidence>
<organism evidence="1 2">
    <name type="scientific">Gibberella moniliformis (strain M3125 / FGSC 7600)</name>
    <name type="common">Maize ear and stalk rot fungus</name>
    <name type="synonym">Fusarium verticillioides</name>
    <dbReference type="NCBI Taxonomy" id="334819"/>
    <lineage>
        <taxon>Eukaryota</taxon>
        <taxon>Fungi</taxon>
        <taxon>Dikarya</taxon>
        <taxon>Ascomycota</taxon>
        <taxon>Pezizomycotina</taxon>
        <taxon>Sordariomycetes</taxon>
        <taxon>Hypocreomycetidae</taxon>
        <taxon>Hypocreales</taxon>
        <taxon>Nectriaceae</taxon>
        <taxon>Fusarium</taxon>
        <taxon>Fusarium fujikuroi species complex</taxon>
    </lineage>
</organism>
<dbReference type="KEGG" id="fvr:FVEG_08609"/>
<dbReference type="OrthoDB" id="5416097at2759"/>
<protein>
    <submittedName>
        <fullName evidence="1">Uncharacterized protein</fullName>
    </submittedName>
</protein>
<dbReference type="RefSeq" id="XP_018755166.1">
    <property type="nucleotide sequence ID" value="XM_018897495.1"/>
</dbReference>
<gene>
    <name evidence="1" type="ORF">FVEG_08609</name>
</gene>
<evidence type="ECO:0000313" key="2">
    <source>
        <dbReference type="Proteomes" id="UP000009096"/>
    </source>
</evidence>